<name>A0A5B1CPJ1_9BACT</name>
<dbReference type="RefSeq" id="WP_235033449.1">
    <property type="nucleotide sequence ID" value="NZ_LWSK01000006.1"/>
</dbReference>
<evidence type="ECO:0000313" key="1">
    <source>
        <dbReference type="EMBL" id="KAA1262171.1"/>
    </source>
</evidence>
<comment type="caution">
    <text evidence="1">The sequence shown here is derived from an EMBL/GenBank/DDBJ whole genome shotgun (WGS) entry which is preliminary data.</text>
</comment>
<organism evidence="1 2">
    <name type="scientific">Rubripirellula obstinata</name>
    <dbReference type="NCBI Taxonomy" id="406547"/>
    <lineage>
        <taxon>Bacteria</taxon>
        <taxon>Pseudomonadati</taxon>
        <taxon>Planctomycetota</taxon>
        <taxon>Planctomycetia</taxon>
        <taxon>Pirellulales</taxon>
        <taxon>Pirellulaceae</taxon>
        <taxon>Rubripirellula</taxon>
    </lineage>
</organism>
<proteinExistence type="predicted"/>
<keyword evidence="2" id="KW-1185">Reference proteome</keyword>
<dbReference type="Proteomes" id="UP000322699">
    <property type="component" value="Unassembled WGS sequence"/>
</dbReference>
<dbReference type="EMBL" id="VRLW01000001">
    <property type="protein sequence ID" value="KAA1262171.1"/>
    <property type="molecule type" value="Genomic_DNA"/>
</dbReference>
<sequence>MCEIPASPLDCLVVEFAQGDPLRQRLLEVLGRLPEPVIEDFTSDVRFTITKMNHSRGDKLKLIMALPSADGIGSRCVVLKERLATCEHQFGLYVIAHELAHAYLRNGPWNEITDIEEAADALAAHWGFPRSIL</sequence>
<protein>
    <submittedName>
        <fullName evidence="1">Uncharacterized protein</fullName>
    </submittedName>
</protein>
<evidence type="ECO:0000313" key="2">
    <source>
        <dbReference type="Proteomes" id="UP000322699"/>
    </source>
</evidence>
<accession>A0A5B1CPJ1</accession>
<reference evidence="1 2" key="1">
    <citation type="submission" date="2019-08" db="EMBL/GenBank/DDBJ databases">
        <title>Deep-cultivation of Planctomycetes and their phenomic and genomic characterization uncovers novel biology.</title>
        <authorList>
            <person name="Wiegand S."/>
            <person name="Jogler M."/>
            <person name="Boedeker C."/>
            <person name="Pinto D."/>
            <person name="Vollmers J."/>
            <person name="Rivas-Marin E."/>
            <person name="Kohn T."/>
            <person name="Peeters S.H."/>
            <person name="Heuer A."/>
            <person name="Rast P."/>
            <person name="Oberbeckmann S."/>
            <person name="Bunk B."/>
            <person name="Jeske O."/>
            <person name="Meyerdierks A."/>
            <person name="Storesund J.E."/>
            <person name="Kallscheuer N."/>
            <person name="Luecker S."/>
            <person name="Lage O.M."/>
            <person name="Pohl T."/>
            <person name="Merkel B.J."/>
            <person name="Hornburger P."/>
            <person name="Mueller R.-W."/>
            <person name="Bruemmer F."/>
            <person name="Labrenz M."/>
            <person name="Spormann A.M."/>
            <person name="Op Den Camp H."/>
            <person name="Overmann J."/>
            <person name="Amann R."/>
            <person name="Jetten M.S.M."/>
            <person name="Mascher T."/>
            <person name="Medema M.H."/>
            <person name="Devos D.P."/>
            <person name="Kaster A.-K."/>
            <person name="Ovreas L."/>
            <person name="Rohde M."/>
            <person name="Galperin M.Y."/>
            <person name="Jogler C."/>
        </authorList>
    </citation>
    <scope>NUCLEOTIDE SEQUENCE [LARGE SCALE GENOMIC DNA]</scope>
    <source>
        <strain evidence="1 2">LF1</strain>
    </source>
</reference>
<gene>
    <name evidence="1" type="ORF">LF1_47330</name>
</gene>
<dbReference type="AlphaFoldDB" id="A0A5B1CPJ1"/>